<comment type="caution">
    <text evidence="2">The sequence shown here is derived from an EMBL/GenBank/DDBJ whole genome shotgun (WGS) entry which is preliminary data.</text>
</comment>
<feature type="transmembrane region" description="Helical" evidence="1">
    <location>
        <begin position="38"/>
        <end position="56"/>
    </location>
</feature>
<evidence type="ECO:0000313" key="2">
    <source>
        <dbReference type="EMBL" id="KAG6372967.1"/>
    </source>
</evidence>
<dbReference type="OrthoDB" id="10550342at2759"/>
<accession>A0A8I2YJZ7</accession>
<gene>
    <name evidence="2" type="ORF">JVT61DRAFT_7013</name>
</gene>
<protein>
    <submittedName>
        <fullName evidence="2">Uncharacterized protein</fullName>
    </submittedName>
</protein>
<sequence>MDVYTYTGGYMAMVERYMPQTSARMVAGRPTRYEMYQISRFIDCSVLVLICTFAIWHWMNRRLRFNAEVPICLILPIGPGSATASWER</sequence>
<organism evidence="2 3">
    <name type="scientific">Boletus reticuloceps</name>
    <dbReference type="NCBI Taxonomy" id="495285"/>
    <lineage>
        <taxon>Eukaryota</taxon>
        <taxon>Fungi</taxon>
        <taxon>Dikarya</taxon>
        <taxon>Basidiomycota</taxon>
        <taxon>Agaricomycotina</taxon>
        <taxon>Agaricomycetes</taxon>
        <taxon>Agaricomycetidae</taxon>
        <taxon>Boletales</taxon>
        <taxon>Boletineae</taxon>
        <taxon>Boletaceae</taxon>
        <taxon>Boletoideae</taxon>
        <taxon>Boletus</taxon>
    </lineage>
</organism>
<evidence type="ECO:0000313" key="3">
    <source>
        <dbReference type="Proteomes" id="UP000683000"/>
    </source>
</evidence>
<keyword evidence="3" id="KW-1185">Reference proteome</keyword>
<dbReference type="AlphaFoldDB" id="A0A8I2YJZ7"/>
<dbReference type="EMBL" id="JAGFBS010000024">
    <property type="protein sequence ID" value="KAG6372967.1"/>
    <property type="molecule type" value="Genomic_DNA"/>
</dbReference>
<proteinExistence type="predicted"/>
<name>A0A8I2YJZ7_9AGAM</name>
<keyword evidence="1" id="KW-0472">Membrane</keyword>
<reference evidence="2" key="1">
    <citation type="submission" date="2021-03" db="EMBL/GenBank/DDBJ databases">
        <title>Evolutionary innovations through gain and loss of genes in the ectomycorrhizal Boletales.</title>
        <authorList>
            <person name="Wu G."/>
            <person name="Miyauchi S."/>
            <person name="Morin E."/>
            <person name="Yang Z.-L."/>
            <person name="Xu J."/>
            <person name="Martin F.M."/>
        </authorList>
    </citation>
    <scope>NUCLEOTIDE SEQUENCE</scope>
    <source>
        <strain evidence="2">BR01</strain>
    </source>
</reference>
<dbReference type="Proteomes" id="UP000683000">
    <property type="component" value="Unassembled WGS sequence"/>
</dbReference>
<keyword evidence="1" id="KW-0812">Transmembrane</keyword>
<evidence type="ECO:0000256" key="1">
    <source>
        <dbReference type="SAM" id="Phobius"/>
    </source>
</evidence>
<keyword evidence="1" id="KW-1133">Transmembrane helix</keyword>